<dbReference type="GO" id="GO:0005737">
    <property type="term" value="C:cytoplasm"/>
    <property type="evidence" value="ECO:0007669"/>
    <property type="project" value="UniProtKB-ARBA"/>
</dbReference>
<dbReference type="SUPFAM" id="SSF141091">
    <property type="entry name" value="L21p-like"/>
    <property type="match status" value="1"/>
</dbReference>
<protein>
    <recommendedName>
        <fullName evidence="1">50S ribosomal protein L21</fullName>
    </recommendedName>
</protein>
<proteinExistence type="predicted"/>
<comment type="caution">
    <text evidence="2">The sequence shown here is derived from an EMBL/GenBank/DDBJ whole genome shotgun (WGS) entry which is preliminary data.</text>
</comment>
<dbReference type="EMBL" id="PETM01000072">
    <property type="protein sequence ID" value="PIV62307.1"/>
    <property type="molecule type" value="Genomic_DNA"/>
</dbReference>
<evidence type="ECO:0000256" key="1">
    <source>
        <dbReference type="ARBA" id="ARBA00035483"/>
    </source>
</evidence>
<gene>
    <name evidence="2" type="ORF">COS12_02865</name>
</gene>
<dbReference type="Pfam" id="PF00829">
    <property type="entry name" value="Ribosomal_L21p"/>
    <property type="match status" value="1"/>
</dbReference>
<evidence type="ECO:0000313" key="3">
    <source>
        <dbReference type="Proteomes" id="UP000230116"/>
    </source>
</evidence>
<accession>A0A2M7E3K6</accession>
<sequence>MVKYGIIKTGGKQYTVRQGSEIYVDRIDEEVGKEIALETLATFTDEGEIE</sequence>
<dbReference type="InterPro" id="IPR028909">
    <property type="entry name" value="bL21-like"/>
</dbReference>
<feature type="non-terminal residue" evidence="2">
    <location>
        <position position="50"/>
    </location>
</feature>
<organism evidence="2 3">
    <name type="scientific">Candidatus Roizmanbacteria bacterium CG01_land_8_20_14_3_00_33_9</name>
    <dbReference type="NCBI Taxonomy" id="1974843"/>
    <lineage>
        <taxon>Bacteria</taxon>
        <taxon>Candidatus Roizmaniibacteriota</taxon>
    </lineage>
</organism>
<name>A0A2M7E3K6_9BACT</name>
<dbReference type="Proteomes" id="UP000230116">
    <property type="component" value="Unassembled WGS sequence"/>
</dbReference>
<dbReference type="InterPro" id="IPR036164">
    <property type="entry name" value="bL21-like_sf"/>
</dbReference>
<reference evidence="3" key="1">
    <citation type="submission" date="2017-09" db="EMBL/GenBank/DDBJ databases">
        <title>Depth-based differentiation of microbial function through sediment-hosted aquifers and enrichment of novel symbionts in the deep terrestrial subsurface.</title>
        <authorList>
            <person name="Probst A.J."/>
            <person name="Ladd B."/>
            <person name="Jarett J.K."/>
            <person name="Geller-Mcgrath D.E."/>
            <person name="Sieber C.M.K."/>
            <person name="Emerson J.B."/>
            <person name="Anantharaman K."/>
            <person name="Thomas B.C."/>
            <person name="Malmstrom R."/>
            <person name="Stieglmeier M."/>
            <person name="Klingl A."/>
            <person name="Woyke T."/>
            <person name="Ryan C.M."/>
            <person name="Banfield J.F."/>
        </authorList>
    </citation>
    <scope>NUCLEOTIDE SEQUENCE [LARGE SCALE GENOMIC DNA]</scope>
</reference>
<keyword evidence="2" id="KW-0687">Ribonucleoprotein</keyword>
<keyword evidence="2" id="KW-0689">Ribosomal protein</keyword>
<dbReference type="AlphaFoldDB" id="A0A2M7E3K6"/>
<dbReference type="GO" id="GO:0005840">
    <property type="term" value="C:ribosome"/>
    <property type="evidence" value="ECO:0007669"/>
    <property type="project" value="UniProtKB-KW"/>
</dbReference>
<evidence type="ECO:0000313" key="2">
    <source>
        <dbReference type="EMBL" id="PIV62307.1"/>
    </source>
</evidence>